<name>A0A376G3D4_9FLAO</name>
<dbReference type="InterPro" id="IPR023214">
    <property type="entry name" value="HAD_sf"/>
</dbReference>
<reference evidence="2 3" key="1">
    <citation type="submission" date="2018-06" db="EMBL/GenBank/DDBJ databases">
        <authorList>
            <consortium name="Pathogen Informatics"/>
            <person name="Doyle S."/>
        </authorList>
    </citation>
    <scope>NUCLEOTIDE SEQUENCE [LARGE SCALE GENOMIC DNA]</scope>
    <source>
        <strain evidence="2 3">NCTC13456</strain>
    </source>
</reference>
<keyword evidence="1" id="KW-0812">Transmembrane</keyword>
<dbReference type="Gene3D" id="1.20.1440.100">
    <property type="entry name" value="SG protein - dephosphorylation function"/>
    <property type="match status" value="1"/>
</dbReference>
<dbReference type="STRING" id="343874.GCA_000805695_00788"/>
<keyword evidence="1" id="KW-0472">Membrane</keyword>
<accession>A0A376G3D4</accession>
<dbReference type="AlphaFoldDB" id="A0A376G3D4"/>
<dbReference type="InterPro" id="IPR036412">
    <property type="entry name" value="HAD-like_sf"/>
</dbReference>
<proteinExistence type="predicted"/>
<protein>
    <submittedName>
        <fullName evidence="2">HAD hydrolase, family IB</fullName>
    </submittedName>
</protein>
<dbReference type="RefSeq" id="WP_114998964.1">
    <property type="nucleotide sequence ID" value="NZ_UFXS01000001.1"/>
</dbReference>
<dbReference type="EMBL" id="UFXS01000001">
    <property type="protein sequence ID" value="STD54158.1"/>
    <property type="molecule type" value="Genomic_DNA"/>
</dbReference>
<dbReference type="GO" id="GO:0016787">
    <property type="term" value="F:hydrolase activity"/>
    <property type="evidence" value="ECO:0007669"/>
    <property type="project" value="UniProtKB-KW"/>
</dbReference>
<keyword evidence="2" id="KW-0378">Hydrolase</keyword>
<dbReference type="SUPFAM" id="SSF56784">
    <property type="entry name" value="HAD-like"/>
    <property type="match status" value="1"/>
</dbReference>
<gene>
    <name evidence="2" type="ORF">NCTC13456_00868</name>
</gene>
<keyword evidence="1" id="KW-1133">Transmembrane helix</keyword>
<feature type="transmembrane region" description="Helical" evidence="1">
    <location>
        <begin position="31"/>
        <end position="50"/>
    </location>
</feature>
<dbReference type="Pfam" id="PF12710">
    <property type="entry name" value="HAD"/>
    <property type="match status" value="1"/>
</dbReference>
<organism evidence="2 3">
    <name type="scientific">Empedobacter falsenii</name>
    <dbReference type="NCBI Taxonomy" id="343874"/>
    <lineage>
        <taxon>Bacteria</taxon>
        <taxon>Pseudomonadati</taxon>
        <taxon>Bacteroidota</taxon>
        <taxon>Flavobacteriia</taxon>
        <taxon>Flavobacteriales</taxon>
        <taxon>Weeksellaceae</taxon>
        <taxon>Empedobacter</taxon>
    </lineage>
</organism>
<dbReference type="NCBIfam" id="TIGR01488">
    <property type="entry name" value="HAD-SF-IB"/>
    <property type="match status" value="1"/>
</dbReference>
<sequence>MNRNLYLFDFDGTLTCKDTLFDFLKFSFPKVYFFNYLIFIPLFVVSKLKIIDASFVKEMFISKFLKGKSYVEINQLAQNYFEKNHQELIYLKADEYIKSLSNYNDKFIVSASVDFWIQPFADYYEMGLICTKAKYDEQGFFTGKFASPNCNYQEKKNRIEKEIDLSLYDQIIAFGDTKGDEAMFSIATKSNFRYFNK</sequence>
<dbReference type="Proteomes" id="UP000254737">
    <property type="component" value="Unassembled WGS sequence"/>
</dbReference>
<evidence type="ECO:0000313" key="2">
    <source>
        <dbReference type="EMBL" id="STD54158.1"/>
    </source>
</evidence>
<dbReference type="Gene3D" id="3.40.50.1000">
    <property type="entry name" value="HAD superfamily/HAD-like"/>
    <property type="match status" value="1"/>
</dbReference>
<evidence type="ECO:0000256" key="1">
    <source>
        <dbReference type="SAM" id="Phobius"/>
    </source>
</evidence>
<evidence type="ECO:0000313" key="3">
    <source>
        <dbReference type="Proteomes" id="UP000254737"/>
    </source>
</evidence>